<protein>
    <submittedName>
        <fullName evidence="5">Amino acid ABC transporter substrate-binding protein</fullName>
    </submittedName>
</protein>
<evidence type="ECO:0000313" key="5">
    <source>
        <dbReference type="EMBL" id="BDE07821.1"/>
    </source>
</evidence>
<dbReference type="RefSeq" id="WP_317995384.1">
    <property type="nucleotide sequence ID" value="NZ_AP025523.1"/>
</dbReference>
<keyword evidence="6" id="KW-1185">Reference proteome</keyword>
<keyword evidence="2 3" id="KW-0732">Signal</keyword>
<reference evidence="5 6" key="1">
    <citation type="journal article" date="2022" name="ISME Commun">
        <title>Vulcanimicrobium alpinus gen. nov. sp. nov., the first cultivated representative of the candidate phylum 'Eremiobacterota', is a metabolically versatile aerobic anoxygenic phototroph.</title>
        <authorList>
            <person name="Yabe S."/>
            <person name="Muto K."/>
            <person name="Abe K."/>
            <person name="Yokota A."/>
            <person name="Staudigel H."/>
            <person name="Tebo B.M."/>
        </authorList>
    </citation>
    <scope>NUCLEOTIDE SEQUENCE [LARGE SCALE GENOMIC DNA]</scope>
    <source>
        <strain evidence="5 6">WC8-2</strain>
    </source>
</reference>
<accession>A0AAN1XZS2</accession>
<dbReference type="InterPro" id="IPR028082">
    <property type="entry name" value="Peripla_BP_I"/>
</dbReference>
<evidence type="ECO:0000256" key="1">
    <source>
        <dbReference type="ARBA" id="ARBA00010062"/>
    </source>
</evidence>
<evidence type="ECO:0000259" key="4">
    <source>
        <dbReference type="Pfam" id="PF13458"/>
    </source>
</evidence>
<proteinExistence type="inferred from homology"/>
<evidence type="ECO:0000313" key="6">
    <source>
        <dbReference type="Proteomes" id="UP001317532"/>
    </source>
</evidence>
<dbReference type="PANTHER" id="PTHR30483">
    <property type="entry name" value="LEUCINE-SPECIFIC-BINDING PROTEIN"/>
    <property type="match status" value="1"/>
</dbReference>
<dbReference type="Gene3D" id="3.40.50.2300">
    <property type="match status" value="2"/>
</dbReference>
<evidence type="ECO:0000256" key="2">
    <source>
        <dbReference type="ARBA" id="ARBA00022729"/>
    </source>
</evidence>
<dbReference type="Pfam" id="PF13458">
    <property type="entry name" value="Peripla_BP_6"/>
    <property type="match status" value="1"/>
</dbReference>
<comment type="similarity">
    <text evidence="1">Belongs to the leucine-binding protein family.</text>
</comment>
<gene>
    <name evidence="5" type="ORF">WPS_30970</name>
</gene>
<evidence type="ECO:0000256" key="3">
    <source>
        <dbReference type="SAM" id="SignalP"/>
    </source>
</evidence>
<dbReference type="CDD" id="cd06340">
    <property type="entry name" value="PBP1_ABC_ligand_binding-like"/>
    <property type="match status" value="1"/>
</dbReference>
<dbReference type="KEGG" id="vab:WPS_30970"/>
<name>A0AAN1XZS2_UNVUL</name>
<feature type="domain" description="Leucine-binding protein" evidence="4">
    <location>
        <begin position="30"/>
        <end position="376"/>
    </location>
</feature>
<dbReference type="Proteomes" id="UP001317532">
    <property type="component" value="Chromosome"/>
</dbReference>
<sequence length="421" mass="45182">MSARRVCLAFAAAIAVASMPFASRAADPQEIVIGSILPLTGPSAQTGAGLRTAQTLAADLVNGHVSYPLPMVGKSGLPHLGHARIKLVFADSQGKPDQARAAAEQLITQEHAVALIGTYASSTTATASQVAERYGIPFLNPDSSAPSLTARGLKWFFRTTPNDATFAENFYQFFADLNRTKKIAVKKVAVVGEDGLFGTGAGDAEEEIGKRRGFTIVTRVAYPATTTEVNAEVQKVKAAAPDVVMMASYAPDALLFMRGFKDQGILLQGILAQDAGFIDPGFVKTEGKDAEGVFTREVFSLDIKHRNKAVPLIDQLFRLRFGDKPLDGNTARDIMGVLVLADAIDRAGSTKPDAIRTALQNTNIPGILTLMPWKQIKFDAQGQNVGGVGIIEQIQDGKYETVWPFDVAVKAPIWPMPAWKR</sequence>
<dbReference type="EMBL" id="AP025523">
    <property type="protein sequence ID" value="BDE07821.1"/>
    <property type="molecule type" value="Genomic_DNA"/>
</dbReference>
<dbReference type="InterPro" id="IPR028081">
    <property type="entry name" value="Leu-bd"/>
</dbReference>
<dbReference type="PANTHER" id="PTHR30483:SF37">
    <property type="entry name" value="ABC TRANSPORTER SUBSTRATE-BINDING PROTEIN"/>
    <property type="match status" value="1"/>
</dbReference>
<dbReference type="InterPro" id="IPR051010">
    <property type="entry name" value="BCAA_transport"/>
</dbReference>
<feature type="signal peptide" evidence="3">
    <location>
        <begin position="1"/>
        <end position="25"/>
    </location>
</feature>
<dbReference type="AlphaFoldDB" id="A0AAN1XZS2"/>
<feature type="chain" id="PRO_5042818261" evidence="3">
    <location>
        <begin position="26"/>
        <end position="421"/>
    </location>
</feature>
<dbReference type="SUPFAM" id="SSF53822">
    <property type="entry name" value="Periplasmic binding protein-like I"/>
    <property type="match status" value="1"/>
</dbReference>
<organism evidence="5 6">
    <name type="scientific">Vulcanimicrobium alpinum</name>
    <dbReference type="NCBI Taxonomy" id="3016050"/>
    <lineage>
        <taxon>Bacteria</taxon>
        <taxon>Bacillati</taxon>
        <taxon>Vulcanimicrobiota</taxon>
        <taxon>Vulcanimicrobiia</taxon>
        <taxon>Vulcanimicrobiales</taxon>
        <taxon>Vulcanimicrobiaceae</taxon>
        <taxon>Vulcanimicrobium</taxon>
    </lineage>
</organism>